<keyword evidence="2" id="KW-1185">Reference proteome</keyword>
<evidence type="ECO:0000313" key="1">
    <source>
        <dbReference type="EMBL" id="GAA2031204.1"/>
    </source>
</evidence>
<evidence type="ECO:0000313" key="2">
    <source>
        <dbReference type="Proteomes" id="UP001500751"/>
    </source>
</evidence>
<sequence length="112" mass="11980">MNLITDPTVLAAARKVPRLASNGSRRAAPVKEMSHSAMHAAFSAGEATSLTSAITDIARYDSSWWLYDRDSWLRVTDAELVAVLENFAARTTRESATGNLLTGIQAAAADGE</sequence>
<name>A0ABP5FSI7_9ACTN</name>
<dbReference type="EMBL" id="BAAAQN010000017">
    <property type="protein sequence ID" value="GAA2031204.1"/>
    <property type="molecule type" value="Genomic_DNA"/>
</dbReference>
<organism evidence="1 2">
    <name type="scientific">Catenulispora yoronensis</name>
    <dbReference type="NCBI Taxonomy" id="450799"/>
    <lineage>
        <taxon>Bacteria</taxon>
        <taxon>Bacillati</taxon>
        <taxon>Actinomycetota</taxon>
        <taxon>Actinomycetes</taxon>
        <taxon>Catenulisporales</taxon>
        <taxon>Catenulisporaceae</taxon>
        <taxon>Catenulispora</taxon>
    </lineage>
</organism>
<comment type="caution">
    <text evidence="1">The sequence shown here is derived from an EMBL/GenBank/DDBJ whole genome shotgun (WGS) entry which is preliminary data.</text>
</comment>
<proteinExistence type="predicted"/>
<reference evidence="2" key="1">
    <citation type="journal article" date="2019" name="Int. J. Syst. Evol. Microbiol.">
        <title>The Global Catalogue of Microorganisms (GCM) 10K type strain sequencing project: providing services to taxonomists for standard genome sequencing and annotation.</title>
        <authorList>
            <consortium name="The Broad Institute Genomics Platform"/>
            <consortium name="The Broad Institute Genome Sequencing Center for Infectious Disease"/>
            <person name="Wu L."/>
            <person name="Ma J."/>
        </authorList>
    </citation>
    <scope>NUCLEOTIDE SEQUENCE [LARGE SCALE GENOMIC DNA]</scope>
    <source>
        <strain evidence="2">JCM 16014</strain>
    </source>
</reference>
<protein>
    <submittedName>
        <fullName evidence="1">Uncharacterized protein</fullName>
    </submittedName>
</protein>
<gene>
    <name evidence="1" type="ORF">GCM10009839_33850</name>
</gene>
<accession>A0ABP5FSI7</accession>
<dbReference type="Proteomes" id="UP001500751">
    <property type="component" value="Unassembled WGS sequence"/>
</dbReference>